<dbReference type="AlphaFoldDB" id="A0AAV1RIG5"/>
<name>A0AAV1RIG5_9ROSI</name>
<dbReference type="Proteomes" id="UP001314170">
    <property type="component" value="Unassembled WGS sequence"/>
</dbReference>
<evidence type="ECO:0000259" key="2">
    <source>
        <dbReference type="PROSITE" id="PS50110"/>
    </source>
</evidence>
<accession>A0AAV1RIG5</accession>
<organism evidence="3 4">
    <name type="scientific">Dovyalis caffra</name>
    <dbReference type="NCBI Taxonomy" id="77055"/>
    <lineage>
        <taxon>Eukaryota</taxon>
        <taxon>Viridiplantae</taxon>
        <taxon>Streptophyta</taxon>
        <taxon>Embryophyta</taxon>
        <taxon>Tracheophyta</taxon>
        <taxon>Spermatophyta</taxon>
        <taxon>Magnoliopsida</taxon>
        <taxon>eudicotyledons</taxon>
        <taxon>Gunneridae</taxon>
        <taxon>Pentapetalae</taxon>
        <taxon>rosids</taxon>
        <taxon>fabids</taxon>
        <taxon>Malpighiales</taxon>
        <taxon>Salicaceae</taxon>
        <taxon>Flacourtieae</taxon>
        <taxon>Dovyalis</taxon>
    </lineage>
</organism>
<dbReference type="SMART" id="SM00448">
    <property type="entry name" value="REC"/>
    <property type="match status" value="1"/>
</dbReference>
<dbReference type="Pfam" id="PF00072">
    <property type="entry name" value="Response_reg"/>
    <property type="match status" value="1"/>
</dbReference>
<dbReference type="SUPFAM" id="SSF52172">
    <property type="entry name" value="CheY-like"/>
    <property type="match status" value="1"/>
</dbReference>
<feature type="modified residue" description="4-aspartylphosphate" evidence="1">
    <location>
        <position position="255"/>
    </location>
</feature>
<sequence>MITSQVLSEEDNTQVEQEFRTSLAQMDNYIKNLEEQFTDTKSSEAKIQALLTEPTSLDQCGTRRTNLEKVRQLLIEKIDEFKIKEVDSEDKWFRKMDAMVAWFNLTRNNSLQIQILGKKLDHYIAKVDQELHVLENASSLRREIHIDREQAETLKLTLQSCDRRNDLEVRSLVAYANQWLNDQKIQSVESGDKKGNNFSVLVVHDSRNLRETRQRLLVLLGYQKKLQMDVSVAKNGKEAVCLHLAGASFDMILMDDLMPFMNGLETIKMLRKIGVESQIVGVTHEFKRVAFMDSGSDSCIIKPLTLEKLAAVFS</sequence>
<dbReference type="InterPro" id="IPR052048">
    <property type="entry name" value="ST_Response_Regulator"/>
</dbReference>
<dbReference type="PANTHER" id="PTHR43228:SF19">
    <property type="entry name" value="RESPONSE REGULATOR RECEIVER DOMAIN PROTEIN"/>
    <property type="match status" value="1"/>
</dbReference>
<dbReference type="GO" id="GO:0000160">
    <property type="term" value="P:phosphorelay signal transduction system"/>
    <property type="evidence" value="ECO:0007669"/>
    <property type="project" value="InterPro"/>
</dbReference>
<feature type="domain" description="Response regulatory" evidence="2">
    <location>
        <begin position="199"/>
        <end position="314"/>
    </location>
</feature>
<evidence type="ECO:0000256" key="1">
    <source>
        <dbReference type="PROSITE-ProRule" id="PRU00169"/>
    </source>
</evidence>
<proteinExistence type="predicted"/>
<dbReference type="PROSITE" id="PS50110">
    <property type="entry name" value="RESPONSE_REGULATORY"/>
    <property type="match status" value="1"/>
</dbReference>
<evidence type="ECO:0000313" key="3">
    <source>
        <dbReference type="EMBL" id="CAK7336230.1"/>
    </source>
</evidence>
<dbReference type="CDD" id="cd17546">
    <property type="entry name" value="REC_hyHK_CKI1_RcsC-like"/>
    <property type="match status" value="1"/>
</dbReference>
<keyword evidence="4" id="KW-1185">Reference proteome</keyword>
<gene>
    <name evidence="3" type="ORF">DCAF_LOCUS11237</name>
</gene>
<keyword evidence="1" id="KW-0597">Phosphoprotein</keyword>
<dbReference type="InterPro" id="IPR001789">
    <property type="entry name" value="Sig_transdc_resp-reg_receiver"/>
</dbReference>
<dbReference type="PANTHER" id="PTHR43228">
    <property type="entry name" value="TWO-COMPONENT RESPONSE REGULATOR"/>
    <property type="match status" value="1"/>
</dbReference>
<evidence type="ECO:0000313" key="4">
    <source>
        <dbReference type="Proteomes" id="UP001314170"/>
    </source>
</evidence>
<dbReference type="InterPro" id="IPR011006">
    <property type="entry name" value="CheY-like_superfamily"/>
</dbReference>
<dbReference type="EMBL" id="CAWUPB010000994">
    <property type="protein sequence ID" value="CAK7336230.1"/>
    <property type="molecule type" value="Genomic_DNA"/>
</dbReference>
<reference evidence="3 4" key="1">
    <citation type="submission" date="2024-01" db="EMBL/GenBank/DDBJ databases">
        <authorList>
            <person name="Waweru B."/>
        </authorList>
    </citation>
    <scope>NUCLEOTIDE SEQUENCE [LARGE SCALE GENOMIC DNA]</scope>
</reference>
<dbReference type="Gene3D" id="3.40.50.2300">
    <property type="match status" value="1"/>
</dbReference>
<protein>
    <recommendedName>
        <fullName evidence="2">Response regulatory domain-containing protein</fullName>
    </recommendedName>
</protein>
<comment type="caution">
    <text evidence="3">The sequence shown here is derived from an EMBL/GenBank/DDBJ whole genome shotgun (WGS) entry which is preliminary data.</text>
</comment>